<keyword evidence="13" id="KW-0966">Cell projection</keyword>
<evidence type="ECO:0000256" key="9">
    <source>
        <dbReference type="PIRNR" id="PIRNR004862"/>
    </source>
</evidence>
<dbReference type="GO" id="GO:0071973">
    <property type="term" value="P:bacterial-type flagellum-dependent cell motility"/>
    <property type="evidence" value="ECO:0007669"/>
    <property type="project" value="InterPro"/>
</dbReference>
<protein>
    <recommendedName>
        <fullName evidence="9">Flagellar M-ring protein</fullName>
    </recommendedName>
</protein>
<dbReference type="GO" id="GO:0005886">
    <property type="term" value="C:plasma membrane"/>
    <property type="evidence" value="ECO:0007669"/>
    <property type="project" value="UniProtKB-SubCell"/>
</dbReference>
<dbReference type="PANTHER" id="PTHR30046:SF0">
    <property type="entry name" value="FLAGELLAR M-RING PROTEIN"/>
    <property type="match status" value="1"/>
</dbReference>
<comment type="similarity">
    <text evidence="3 9">Belongs to the FliF family.</text>
</comment>
<dbReference type="InterPro" id="IPR013556">
    <property type="entry name" value="Flag_M-ring_C"/>
</dbReference>
<evidence type="ECO:0000256" key="4">
    <source>
        <dbReference type="ARBA" id="ARBA00022475"/>
    </source>
</evidence>
<dbReference type="AlphaFoldDB" id="C9R9Z3"/>
<dbReference type="eggNOG" id="COG1766">
    <property type="taxonomic scope" value="Bacteria"/>
</dbReference>
<dbReference type="Proteomes" id="UP000002620">
    <property type="component" value="Chromosome"/>
</dbReference>
<accession>C9R9Z3</accession>
<evidence type="ECO:0000256" key="5">
    <source>
        <dbReference type="ARBA" id="ARBA00022692"/>
    </source>
</evidence>
<evidence type="ECO:0000256" key="1">
    <source>
        <dbReference type="ARBA" id="ARBA00004117"/>
    </source>
</evidence>
<keyword evidence="4" id="KW-1003">Cell membrane</keyword>
<comment type="subcellular location">
    <subcellularLocation>
        <location evidence="1 9">Bacterial flagellum basal body</location>
    </subcellularLocation>
    <subcellularLocation>
        <location evidence="2">Cell membrane</location>
        <topology evidence="2">Multi-pass membrane protein</topology>
    </subcellularLocation>
</comment>
<keyword evidence="13" id="KW-0282">Flagellum</keyword>
<dbReference type="OrthoDB" id="9807026at2"/>
<evidence type="ECO:0000259" key="11">
    <source>
        <dbReference type="Pfam" id="PF01514"/>
    </source>
</evidence>
<dbReference type="GO" id="GO:0009431">
    <property type="term" value="C:bacterial-type flagellum basal body, MS ring"/>
    <property type="evidence" value="ECO:0007669"/>
    <property type="project" value="InterPro"/>
</dbReference>
<dbReference type="KEGG" id="adg:Adeg_2044"/>
<dbReference type="HOGENOM" id="CLU_028108_2_0_9"/>
<dbReference type="Pfam" id="PF01514">
    <property type="entry name" value="YscJ_FliF"/>
    <property type="match status" value="1"/>
</dbReference>
<feature type="domain" description="Flagellar M-ring C-terminal" evidence="12">
    <location>
        <begin position="253"/>
        <end position="390"/>
    </location>
</feature>
<keyword evidence="7 10" id="KW-0472">Membrane</keyword>
<dbReference type="InterPro" id="IPR000067">
    <property type="entry name" value="FlgMring_FliF"/>
</dbReference>
<evidence type="ECO:0000256" key="8">
    <source>
        <dbReference type="ARBA" id="ARBA00023143"/>
    </source>
</evidence>
<reference evidence="13 14" key="1">
    <citation type="submission" date="2009-10" db="EMBL/GenBank/DDBJ databases">
        <title>Complete sequence of chromosome of Ammonifex degensii KC4.</title>
        <authorList>
            <consortium name="US DOE Joint Genome Institute"/>
            <person name="Kerfeld C."/>
            <person name="Goodner B."/>
            <person name="Huber H."/>
            <person name="Stetter K."/>
            <person name="Lucas S."/>
            <person name="Copeland A."/>
            <person name="Lapidus A."/>
            <person name="Glavina del Rio T."/>
            <person name="Dalin E."/>
            <person name="Tice H."/>
            <person name="Bruce D."/>
            <person name="Goodwin L."/>
            <person name="Pitluck S."/>
            <person name="Saunders E."/>
            <person name="Brettin T."/>
            <person name="Detter J.C."/>
            <person name="Han C."/>
            <person name="Larimer F."/>
            <person name="Land M."/>
            <person name="Hauser L."/>
            <person name="Kyrpides N."/>
            <person name="Ovchinnikova G."/>
            <person name="Richardson P."/>
        </authorList>
    </citation>
    <scope>NUCLEOTIDE SEQUENCE [LARGE SCALE GENOMIC DNA]</scope>
    <source>
        <strain evidence="14">DSM 10501 / KC4</strain>
    </source>
</reference>
<dbReference type="PANTHER" id="PTHR30046">
    <property type="entry name" value="FLAGELLAR M-RING PROTEIN"/>
    <property type="match status" value="1"/>
</dbReference>
<evidence type="ECO:0000259" key="12">
    <source>
        <dbReference type="Pfam" id="PF08345"/>
    </source>
</evidence>
<dbReference type="Gene3D" id="3.30.300.30">
    <property type="match status" value="1"/>
</dbReference>
<keyword evidence="5 10" id="KW-0812">Transmembrane</keyword>
<dbReference type="STRING" id="429009.Adeg_2044"/>
<proteinExistence type="inferred from homology"/>
<feature type="transmembrane region" description="Helical" evidence="10">
    <location>
        <begin position="21"/>
        <end position="45"/>
    </location>
</feature>
<comment type="function">
    <text evidence="9">The M ring may be actively involved in energy transduction.</text>
</comment>
<dbReference type="PRINTS" id="PR01009">
    <property type="entry name" value="FLGMRINGFLIF"/>
</dbReference>
<dbReference type="GO" id="GO:0003774">
    <property type="term" value="F:cytoskeletal motor activity"/>
    <property type="evidence" value="ECO:0007669"/>
    <property type="project" value="InterPro"/>
</dbReference>
<evidence type="ECO:0000313" key="13">
    <source>
        <dbReference type="EMBL" id="ACX53122.1"/>
    </source>
</evidence>
<evidence type="ECO:0000256" key="10">
    <source>
        <dbReference type="SAM" id="Phobius"/>
    </source>
</evidence>
<keyword evidence="14" id="KW-1185">Reference proteome</keyword>
<evidence type="ECO:0000313" key="14">
    <source>
        <dbReference type="Proteomes" id="UP000002620"/>
    </source>
</evidence>
<sequence>MALATKPVWERWKSRWESFSPVQRVAVVVAGVALIACCVFLPLYLAQLNYAPLFKGLRPEDAGAVVQKLEEMKVPYRMTDGGTTILVPKDQVYKVRAELAAKGALPGAGKGFELFDKTRLGITDFEEQVNYQRALQEELRRTILQFDGVEDARVHLVLPPRSPFVTEQPKPSASVVLKLKPLEKLKPEQVEGIVALVSGAVQGLKPEDVRVIDTRGEVLTPPTQGGEVGAVRNQQELVLAFERELERRVKNLLDQILGPGKAAVMVNADFDFSRREVVTVLPQGQVPVSEHTLTEQGAAQAAAGVAPTYPAGGAGGQNYSKQETTRNYQVGEQREKVIEVPGRLRRLTASVVVDGNLDPVTMQKIQNLVAGALGYNPQRGDQITVDSFTFDRTYQRQMEAEMAKAEAKARQEAAKRRLYTLIGAGAGGLLGLVLLLLLRRRLRRAPEAPVVEEVVPVAVTAVPPPSPTDQKFAEVKELAEKRPEEVAEIIKVWLRSEE</sequence>
<keyword evidence="6 10" id="KW-1133">Transmembrane helix</keyword>
<dbReference type="NCBIfam" id="TIGR00206">
    <property type="entry name" value="fliF"/>
    <property type="match status" value="1"/>
</dbReference>
<evidence type="ECO:0000256" key="6">
    <source>
        <dbReference type="ARBA" id="ARBA00022989"/>
    </source>
</evidence>
<dbReference type="InterPro" id="IPR006182">
    <property type="entry name" value="FliF_N_dom"/>
</dbReference>
<dbReference type="Pfam" id="PF08345">
    <property type="entry name" value="YscJ_FliF_C"/>
    <property type="match status" value="1"/>
</dbReference>
<feature type="transmembrane region" description="Helical" evidence="10">
    <location>
        <begin position="418"/>
        <end position="438"/>
    </location>
</feature>
<organism evidence="13 14">
    <name type="scientific">Ammonifex degensii (strain DSM 10501 / KC4)</name>
    <dbReference type="NCBI Taxonomy" id="429009"/>
    <lineage>
        <taxon>Bacteria</taxon>
        <taxon>Bacillati</taxon>
        <taxon>Bacillota</taxon>
        <taxon>Clostridia</taxon>
        <taxon>Thermoanaerobacterales</taxon>
        <taxon>Thermoanaerobacteraceae</taxon>
        <taxon>Ammonifex</taxon>
    </lineage>
</organism>
<keyword evidence="8 9" id="KW-0975">Bacterial flagellum</keyword>
<keyword evidence="13" id="KW-0969">Cilium</keyword>
<dbReference type="InterPro" id="IPR043427">
    <property type="entry name" value="YscJ/FliF"/>
</dbReference>
<feature type="domain" description="Flagellar M-ring N-terminal" evidence="11">
    <location>
        <begin position="47"/>
        <end position="220"/>
    </location>
</feature>
<name>C9R9Z3_AMMDK</name>
<dbReference type="EMBL" id="CP001785">
    <property type="protein sequence ID" value="ACX53122.1"/>
    <property type="molecule type" value="Genomic_DNA"/>
</dbReference>
<dbReference type="InterPro" id="IPR045851">
    <property type="entry name" value="AMP-bd_C_sf"/>
</dbReference>
<evidence type="ECO:0000256" key="3">
    <source>
        <dbReference type="ARBA" id="ARBA00007971"/>
    </source>
</evidence>
<dbReference type="PIRSF" id="PIRSF004862">
    <property type="entry name" value="FliF"/>
    <property type="match status" value="1"/>
</dbReference>
<gene>
    <name evidence="13" type="ordered locus">Adeg_2044</name>
</gene>
<evidence type="ECO:0000256" key="7">
    <source>
        <dbReference type="ARBA" id="ARBA00023136"/>
    </source>
</evidence>
<evidence type="ECO:0000256" key="2">
    <source>
        <dbReference type="ARBA" id="ARBA00004651"/>
    </source>
</evidence>